<dbReference type="Pfam" id="PF02518">
    <property type="entry name" value="HATPase_c"/>
    <property type="match status" value="1"/>
</dbReference>
<proteinExistence type="predicted"/>
<dbReference type="Pfam" id="PF00672">
    <property type="entry name" value="HAMP"/>
    <property type="match status" value="1"/>
</dbReference>
<dbReference type="PANTHER" id="PTHR45436:SF5">
    <property type="entry name" value="SENSOR HISTIDINE KINASE TRCS"/>
    <property type="match status" value="1"/>
</dbReference>
<dbReference type="Gene3D" id="1.10.287.130">
    <property type="match status" value="1"/>
</dbReference>
<dbReference type="Pfam" id="PF00512">
    <property type="entry name" value="HisKA"/>
    <property type="match status" value="1"/>
</dbReference>
<dbReference type="PANTHER" id="PTHR45436">
    <property type="entry name" value="SENSOR HISTIDINE KINASE YKOH"/>
    <property type="match status" value="1"/>
</dbReference>
<evidence type="ECO:0000313" key="14">
    <source>
        <dbReference type="EMBL" id="TQL38269.1"/>
    </source>
</evidence>
<evidence type="ECO:0000259" key="11">
    <source>
        <dbReference type="PROSITE" id="PS50109"/>
    </source>
</evidence>
<evidence type="ECO:0000256" key="7">
    <source>
        <dbReference type="ARBA" id="ARBA00022777"/>
    </source>
</evidence>
<evidence type="ECO:0000256" key="1">
    <source>
        <dbReference type="ARBA" id="ARBA00000085"/>
    </source>
</evidence>
<dbReference type="Proteomes" id="UP000677457">
    <property type="component" value="Unassembled WGS sequence"/>
</dbReference>
<dbReference type="CDD" id="cd00082">
    <property type="entry name" value="HisKA"/>
    <property type="match status" value="1"/>
</dbReference>
<dbReference type="InterPro" id="IPR003661">
    <property type="entry name" value="HisK_dim/P_dom"/>
</dbReference>
<reference evidence="14 15" key="1">
    <citation type="submission" date="2019-06" db="EMBL/GenBank/DDBJ databases">
        <title>Sequencing the genomes of 1000 actinobacteria strains.</title>
        <authorList>
            <person name="Klenk H.-P."/>
        </authorList>
    </citation>
    <scope>NUCLEOTIDE SEQUENCE [LARGE SCALE GENOMIC DNA]</scope>
    <source>
        <strain evidence="14 15">DSM 44819</strain>
    </source>
</reference>
<evidence type="ECO:0000313" key="15">
    <source>
        <dbReference type="Proteomes" id="UP000315983"/>
    </source>
</evidence>
<dbReference type="EMBL" id="VFOL01000001">
    <property type="protein sequence ID" value="TQL38269.1"/>
    <property type="molecule type" value="Genomic_DNA"/>
</dbReference>
<keyword evidence="8" id="KW-1133">Transmembrane helix</keyword>
<dbReference type="GO" id="GO:0005886">
    <property type="term" value="C:plasma membrane"/>
    <property type="evidence" value="ECO:0007669"/>
    <property type="project" value="UniProtKB-SubCell"/>
</dbReference>
<evidence type="ECO:0000313" key="13">
    <source>
        <dbReference type="EMBL" id="GIM85604.1"/>
    </source>
</evidence>
<dbReference type="SUPFAM" id="SSF55874">
    <property type="entry name" value="ATPase domain of HSP90 chaperone/DNA topoisomerase II/histidine kinase"/>
    <property type="match status" value="1"/>
</dbReference>
<evidence type="ECO:0000256" key="4">
    <source>
        <dbReference type="ARBA" id="ARBA00022553"/>
    </source>
</evidence>
<gene>
    <name evidence="13" type="primary">mprB</name>
    <name evidence="14" type="ORF">FB564_3465</name>
    <name evidence="13" type="ORF">Sar04_23440</name>
</gene>
<dbReference type="PROSITE" id="PS50885">
    <property type="entry name" value="HAMP"/>
    <property type="match status" value="1"/>
</dbReference>
<name>A0A542XR00_SALAC</name>
<evidence type="ECO:0000256" key="2">
    <source>
        <dbReference type="ARBA" id="ARBA00004236"/>
    </source>
</evidence>
<evidence type="ECO:0000256" key="5">
    <source>
        <dbReference type="ARBA" id="ARBA00022679"/>
    </source>
</evidence>
<dbReference type="PROSITE" id="PS50109">
    <property type="entry name" value="HIS_KIN"/>
    <property type="match status" value="1"/>
</dbReference>
<dbReference type="InterPro" id="IPR003594">
    <property type="entry name" value="HATPase_dom"/>
</dbReference>
<keyword evidence="9" id="KW-0902">Two-component regulatory system</keyword>
<reference evidence="13 16" key="2">
    <citation type="submission" date="2021-03" db="EMBL/GenBank/DDBJ databases">
        <title>Whole genome shotgun sequence of Salinispora arenicola NBRC 105043.</title>
        <authorList>
            <person name="Komaki H."/>
            <person name="Tamura T."/>
        </authorList>
    </citation>
    <scope>NUCLEOTIDE SEQUENCE [LARGE SCALE GENOMIC DNA]</scope>
    <source>
        <strain evidence="13 16">NBRC 105043</strain>
    </source>
</reference>
<evidence type="ECO:0000256" key="3">
    <source>
        <dbReference type="ARBA" id="ARBA00012438"/>
    </source>
</evidence>
<keyword evidence="7 14" id="KW-0418">Kinase</keyword>
<dbReference type="SMART" id="SM00388">
    <property type="entry name" value="HisKA"/>
    <property type="match status" value="1"/>
</dbReference>
<dbReference type="SUPFAM" id="SSF47384">
    <property type="entry name" value="Homodimeric domain of signal transducing histidine kinase"/>
    <property type="match status" value="1"/>
</dbReference>
<dbReference type="InterPro" id="IPR050428">
    <property type="entry name" value="TCS_sensor_his_kinase"/>
</dbReference>
<feature type="domain" description="Histidine kinase" evidence="11">
    <location>
        <begin position="258"/>
        <end position="462"/>
    </location>
</feature>
<dbReference type="InterPro" id="IPR036890">
    <property type="entry name" value="HATPase_C_sf"/>
</dbReference>
<keyword evidence="10" id="KW-0472">Membrane</keyword>
<evidence type="ECO:0000256" key="9">
    <source>
        <dbReference type="ARBA" id="ARBA00023012"/>
    </source>
</evidence>
<dbReference type="AlphaFoldDB" id="A0A542XR00"/>
<evidence type="ECO:0000313" key="16">
    <source>
        <dbReference type="Proteomes" id="UP000677457"/>
    </source>
</evidence>
<sequence length="462" mass="49597">MTLRDMARPSLRLTFSLLFATVAALVAVGVGALSYGLASALIWQETDDDFDRAAEAVAELTIDAGDLTPEDLAELDDDFDVDLGDVLAGSDTLIGQILGAGGQVVDEGHPQPLPVSNTDRAVAGAEEPGHTRSSEAQLDHTRVRIITVALGGGRGAIQVAQQLSEVDSLLTSLRTRITVVGVAISLAAGVCGWFVTTRVTRGLVRLTRVAEEVTVTGRLDLPVPAGGRDEVGRLGTAFDRMLGQLARSRDAQQRLVQEAGHELRTPLTSMRTNIALLHRFDELPLSARGPLLTDLTMESRELIKLINELVELATDTRELEATEPVELAEIAERVAQRFRTRSSREITTQADGTVVTGRPQALERALSNLVENATKFDSSGAPVEIVIHRGRVEVRDRGPGVPDLPEGRLFDRFYRAPEAQSMRGSGLGLAIVRDVVTAHDGTVFAHNRDGGGATIGFELPEH</sequence>
<dbReference type="PRINTS" id="PR00344">
    <property type="entry name" value="BCTRLSENSOR"/>
</dbReference>
<keyword evidence="5" id="KW-0808">Transferase</keyword>
<keyword evidence="6" id="KW-0812">Transmembrane</keyword>
<dbReference type="SMART" id="SM00304">
    <property type="entry name" value="HAMP"/>
    <property type="match status" value="1"/>
</dbReference>
<dbReference type="SUPFAM" id="SSF158472">
    <property type="entry name" value="HAMP domain-like"/>
    <property type="match status" value="1"/>
</dbReference>
<keyword evidence="16" id="KW-1185">Reference proteome</keyword>
<evidence type="ECO:0000256" key="8">
    <source>
        <dbReference type="ARBA" id="ARBA00022989"/>
    </source>
</evidence>
<organism evidence="14 15">
    <name type="scientific">Salinispora arenicola</name>
    <dbReference type="NCBI Taxonomy" id="168697"/>
    <lineage>
        <taxon>Bacteria</taxon>
        <taxon>Bacillati</taxon>
        <taxon>Actinomycetota</taxon>
        <taxon>Actinomycetes</taxon>
        <taxon>Micromonosporales</taxon>
        <taxon>Micromonosporaceae</taxon>
        <taxon>Salinispora</taxon>
    </lineage>
</organism>
<dbReference type="CDD" id="cd06225">
    <property type="entry name" value="HAMP"/>
    <property type="match status" value="1"/>
</dbReference>
<accession>A0A542XR00</accession>
<dbReference type="Gene3D" id="6.10.340.10">
    <property type="match status" value="1"/>
</dbReference>
<feature type="domain" description="HAMP" evidence="12">
    <location>
        <begin position="197"/>
        <end position="250"/>
    </location>
</feature>
<protein>
    <recommendedName>
        <fullName evidence="3">histidine kinase</fullName>
        <ecNumber evidence="3">2.7.13.3</ecNumber>
    </recommendedName>
</protein>
<dbReference type="GO" id="GO:0000155">
    <property type="term" value="F:phosphorelay sensor kinase activity"/>
    <property type="evidence" value="ECO:0007669"/>
    <property type="project" value="InterPro"/>
</dbReference>
<dbReference type="InterPro" id="IPR004358">
    <property type="entry name" value="Sig_transdc_His_kin-like_C"/>
</dbReference>
<comment type="subcellular location">
    <subcellularLocation>
        <location evidence="2">Cell membrane</location>
    </subcellularLocation>
</comment>
<dbReference type="InterPro" id="IPR005467">
    <property type="entry name" value="His_kinase_dom"/>
</dbReference>
<dbReference type="SMART" id="SM00387">
    <property type="entry name" value="HATPase_c"/>
    <property type="match status" value="1"/>
</dbReference>
<dbReference type="InterPro" id="IPR036097">
    <property type="entry name" value="HisK_dim/P_sf"/>
</dbReference>
<dbReference type="Gene3D" id="3.30.565.10">
    <property type="entry name" value="Histidine kinase-like ATPase, C-terminal domain"/>
    <property type="match status" value="1"/>
</dbReference>
<dbReference type="InterPro" id="IPR003660">
    <property type="entry name" value="HAMP_dom"/>
</dbReference>
<evidence type="ECO:0000256" key="10">
    <source>
        <dbReference type="ARBA" id="ARBA00023136"/>
    </source>
</evidence>
<dbReference type="EC" id="2.7.13.3" evidence="3"/>
<evidence type="ECO:0000259" key="12">
    <source>
        <dbReference type="PROSITE" id="PS50885"/>
    </source>
</evidence>
<evidence type="ECO:0000256" key="6">
    <source>
        <dbReference type="ARBA" id="ARBA00022692"/>
    </source>
</evidence>
<dbReference type="Proteomes" id="UP000315983">
    <property type="component" value="Unassembled WGS sequence"/>
</dbReference>
<keyword evidence="4" id="KW-0597">Phosphoprotein</keyword>
<dbReference type="EMBL" id="BOQM01000015">
    <property type="protein sequence ID" value="GIM85604.1"/>
    <property type="molecule type" value="Genomic_DNA"/>
</dbReference>
<comment type="catalytic activity">
    <reaction evidence="1">
        <text>ATP + protein L-histidine = ADP + protein N-phospho-L-histidine.</text>
        <dbReference type="EC" id="2.7.13.3"/>
    </reaction>
</comment>
<comment type="caution">
    <text evidence="14">The sequence shown here is derived from an EMBL/GenBank/DDBJ whole genome shotgun (WGS) entry which is preliminary data.</text>
</comment>
<dbReference type="CDD" id="cd00075">
    <property type="entry name" value="HATPase"/>
    <property type="match status" value="1"/>
</dbReference>